<name>A0A8B7Y462_ACAPL</name>
<dbReference type="RefSeq" id="XP_022086661.1">
    <property type="nucleotide sequence ID" value="XM_022230969.1"/>
</dbReference>
<dbReference type="OMA" id="EATPTIC"/>
<sequence length="355" mass="39298">MSVSKASRGSRRGRSSSATPSVAGLKAGSSQSSRRTGQSRSHAQRHSPMKSKLPAVISDRFQTSRSGVKRSSIVSRARGHHKLSKRPAGRQKFRRAPPFTRVFSQLSHSRYFLRSASSTKTGKRSSAQRRISFQCDVARYSLRSLAGIKRQVDRDNSASDSVVGRRPRGTSGKSAGSPRDDSSEPEDSSDRTKRKRKISAQPPPPPNTPCSTPETITPPSKRARSSPVFSVKSTAGKTTRPRTAPPSGRSGTTRRRPDLDPREKNEPAAKRQRRHETVLMDLKRRLDAIRAAARKRDVVAMPTVRIRWERALDTGSNAVSVTAVVRRLKRQLAESTPIISQMSLRNGKTKFNQFE</sequence>
<reference evidence="3" key="1">
    <citation type="submission" date="2025-08" db="UniProtKB">
        <authorList>
            <consortium name="RefSeq"/>
        </authorList>
    </citation>
    <scope>IDENTIFICATION</scope>
</reference>
<feature type="region of interest" description="Disordered" evidence="1">
    <location>
        <begin position="1"/>
        <end position="101"/>
    </location>
</feature>
<keyword evidence="2" id="KW-1185">Reference proteome</keyword>
<accession>A0A8B7Y462</accession>
<dbReference type="AlphaFoldDB" id="A0A8B7Y462"/>
<organism evidence="2 3">
    <name type="scientific">Acanthaster planci</name>
    <name type="common">Crown-of-thorns starfish</name>
    <dbReference type="NCBI Taxonomy" id="133434"/>
    <lineage>
        <taxon>Eukaryota</taxon>
        <taxon>Metazoa</taxon>
        <taxon>Echinodermata</taxon>
        <taxon>Eleutherozoa</taxon>
        <taxon>Asterozoa</taxon>
        <taxon>Asteroidea</taxon>
        <taxon>Valvatacea</taxon>
        <taxon>Valvatida</taxon>
        <taxon>Acanthasteridae</taxon>
        <taxon>Acanthaster</taxon>
    </lineage>
</organism>
<feature type="compositionally biased region" description="Basic residues" evidence="1">
    <location>
        <begin position="77"/>
        <end position="95"/>
    </location>
</feature>
<feature type="compositionally biased region" description="Low complexity" evidence="1">
    <location>
        <begin position="28"/>
        <end position="41"/>
    </location>
</feature>
<gene>
    <name evidence="3" type="primary">LOC110977125</name>
</gene>
<dbReference type="OrthoDB" id="10580641at2759"/>
<evidence type="ECO:0000313" key="3">
    <source>
        <dbReference type="RefSeq" id="XP_022086661.1"/>
    </source>
</evidence>
<dbReference type="Proteomes" id="UP000694845">
    <property type="component" value="Unplaced"/>
</dbReference>
<feature type="compositionally biased region" description="Polar residues" evidence="1">
    <location>
        <begin position="227"/>
        <end position="237"/>
    </location>
</feature>
<evidence type="ECO:0000313" key="2">
    <source>
        <dbReference type="Proteomes" id="UP000694845"/>
    </source>
</evidence>
<protein>
    <submittedName>
        <fullName evidence="3">Serine/arginine repetitive matrix protein 1-like</fullName>
    </submittedName>
</protein>
<proteinExistence type="predicted"/>
<dbReference type="GeneID" id="110977125"/>
<feature type="region of interest" description="Disordered" evidence="1">
    <location>
        <begin position="151"/>
        <end position="274"/>
    </location>
</feature>
<dbReference type="KEGG" id="aplc:110977125"/>
<feature type="compositionally biased region" description="Basic and acidic residues" evidence="1">
    <location>
        <begin position="255"/>
        <end position="274"/>
    </location>
</feature>
<evidence type="ECO:0000256" key="1">
    <source>
        <dbReference type="SAM" id="MobiDB-lite"/>
    </source>
</evidence>